<sequence>MDQGVIWSFKCSFQKHLLEYVLSLIEDEQLIMEAEVNILMIMHLIKKAWASVHPLVLINAFMKAGFKSTLIQSVMQPPEDKFDLIEDFTPYVTVFFEEEIVCLEFENEEVRYLKCLYQVSSLVIR</sequence>
<proteinExistence type="predicted"/>
<organism evidence="3">
    <name type="scientific">Echinostoma caproni</name>
    <dbReference type="NCBI Taxonomy" id="27848"/>
    <lineage>
        <taxon>Eukaryota</taxon>
        <taxon>Metazoa</taxon>
        <taxon>Spiralia</taxon>
        <taxon>Lophotrochozoa</taxon>
        <taxon>Platyhelminthes</taxon>
        <taxon>Trematoda</taxon>
        <taxon>Digenea</taxon>
        <taxon>Plagiorchiida</taxon>
        <taxon>Echinostomata</taxon>
        <taxon>Echinostomatoidea</taxon>
        <taxon>Echinostomatidae</taxon>
        <taxon>Echinostoma</taxon>
    </lineage>
</organism>
<evidence type="ECO:0000313" key="2">
    <source>
        <dbReference type="Proteomes" id="UP000272942"/>
    </source>
</evidence>
<accession>A0A183A0M0</accession>
<keyword evidence="2" id="KW-1185">Reference proteome</keyword>
<reference evidence="3" key="1">
    <citation type="submission" date="2016-06" db="UniProtKB">
        <authorList>
            <consortium name="WormBaseParasite"/>
        </authorList>
    </citation>
    <scope>IDENTIFICATION</scope>
</reference>
<protein>
    <submittedName>
        <fullName evidence="3">DDE-1 domain-containing protein</fullName>
    </submittedName>
</protein>
<dbReference type="WBParaSite" id="ECPE_0000050501-mRNA-1">
    <property type="protein sequence ID" value="ECPE_0000050501-mRNA-1"/>
    <property type="gene ID" value="ECPE_0000050501"/>
</dbReference>
<dbReference type="EMBL" id="UZAN01001728">
    <property type="protein sequence ID" value="VDP23474.1"/>
    <property type="molecule type" value="Genomic_DNA"/>
</dbReference>
<dbReference type="Proteomes" id="UP000272942">
    <property type="component" value="Unassembled WGS sequence"/>
</dbReference>
<gene>
    <name evidence="1" type="ORF">ECPE_LOCUS505</name>
</gene>
<reference evidence="1 2" key="2">
    <citation type="submission" date="2018-11" db="EMBL/GenBank/DDBJ databases">
        <authorList>
            <consortium name="Pathogen Informatics"/>
        </authorList>
    </citation>
    <scope>NUCLEOTIDE SEQUENCE [LARGE SCALE GENOMIC DNA]</scope>
    <source>
        <strain evidence="1 2">Egypt</strain>
    </source>
</reference>
<evidence type="ECO:0000313" key="1">
    <source>
        <dbReference type="EMBL" id="VDP23474.1"/>
    </source>
</evidence>
<evidence type="ECO:0000313" key="3">
    <source>
        <dbReference type="WBParaSite" id="ECPE_0000050501-mRNA-1"/>
    </source>
</evidence>
<name>A0A183A0M0_9TREM</name>
<dbReference type="OrthoDB" id="6157693at2759"/>
<dbReference type="AlphaFoldDB" id="A0A183A0M0"/>